<reference evidence="2" key="1">
    <citation type="submission" date="2016-10" db="EMBL/GenBank/DDBJ databases">
        <authorList>
            <person name="Varghese N."/>
            <person name="Submissions S."/>
        </authorList>
    </citation>
    <scope>NUCLEOTIDE SEQUENCE [LARGE SCALE GENOMIC DNA]</scope>
    <source>
        <strain evidence="2">ATCC 700689</strain>
    </source>
</reference>
<dbReference type="Proteomes" id="UP000182894">
    <property type="component" value="Unassembled WGS sequence"/>
</dbReference>
<organism evidence="1 2">
    <name type="scientific">Pseudomonas abietaniphila</name>
    <dbReference type="NCBI Taxonomy" id="89065"/>
    <lineage>
        <taxon>Bacteria</taxon>
        <taxon>Pseudomonadati</taxon>
        <taxon>Pseudomonadota</taxon>
        <taxon>Gammaproteobacteria</taxon>
        <taxon>Pseudomonadales</taxon>
        <taxon>Pseudomonadaceae</taxon>
        <taxon>Pseudomonas</taxon>
    </lineage>
</organism>
<accession>A0A1G8HTT4</accession>
<evidence type="ECO:0000313" key="2">
    <source>
        <dbReference type="Proteomes" id="UP000182894"/>
    </source>
</evidence>
<keyword evidence="2" id="KW-1185">Reference proteome</keyword>
<name>A0A1G8HTT4_9PSED</name>
<evidence type="ECO:0008006" key="3">
    <source>
        <dbReference type="Google" id="ProtNLM"/>
    </source>
</evidence>
<dbReference type="AlphaFoldDB" id="A0A1G8HTT4"/>
<dbReference type="EMBL" id="FNCO01000010">
    <property type="protein sequence ID" value="SDI10085.1"/>
    <property type="molecule type" value="Genomic_DNA"/>
</dbReference>
<dbReference type="STRING" id="89065.SAMN05216605_110199"/>
<protein>
    <recommendedName>
        <fullName evidence="3">Glutamine synthetase</fullName>
    </recommendedName>
</protein>
<proteinExistence type="predicted"/>
<gene>
    <name evidence="1" type="ORF">SAMN05216605_110199</name>
</gene>
<evidence type="ECO:0000313" key="1">
    <source>
        <dbReference type="EMBL" id="SDI10085.1"/>
    </source>
</evidence>
<sequence length="121" mass="12997">MGLFLLLSAPVFAAPPSPRLGQALCTRSATLLACVDAYGNRYSVATSGTTMYLRGYESAGSRRWAQTNSRYGSMTFFTGLASDGEAWAGYIRKVGWTTISRVASSSGSRSKITCDRVMGCR</sequence>